<organism evidence="1 2">
    <name type="scientific">Macrococcoides caseolyticum</name>
    <dbReference type="NCBI Taxonomy" id="69966"/>
    <lineage>
        <taxon>Bacteria</taxon>
        <taxon>Bacillati</taxon>
        <taxon>Bacillota</taxon>
        <taxon>Bacilli</taxon>
        <taxon>Bacillales</taxon>
        <taxon>Staphylococcaceae</taxon>
        <taxon>Macrococcoides</taxon>
    </lineage>
</organism>
<accession>A0A855GNR8</accession>
<comment type="caution">
    <text evidence="1">The sequence shown here is derived from an EMBL/GenBank/DDBJ whole genome shotgun (WGS) entry which is preliminary data.</text>
</comment>
<reference evidence="1 2" key="1">
    <citation type="submission" date="2017-12" db="EMBL/GenBank/DDBJ databases">
        <title>Genomics of Macrococcus caseolyticus.</title>
        <authorList>
            <person name="MacFadyen A.C."/>
            <person name="Paterson G.K."/>
        </authorList>
    </citation>
    <scope>NUCLEOTIDE SEQUENCE [LARGE SCALE GENOMIC DNA]</scope>
    <source>
        <strain evidence="1 2">5788_EF188</strain>
    </source>
</reference>
<name>A0A855GNR8_9STAP</name>
<keyword evidence="1" id="KW-0862">Zinc</keyword>
<dbReference type="GO" id="GO:0008270">
    <property type="term" value="F:zinc ion binding"/>
    <property type="evidence" value="ECO:0007669"/>
    <property type="project" value="UniProtKB-KW"/>
</dbReference>
<evidence type="ECO:0000313" key="2">
    <source>
        <dbReference type="Proteomes" id="UP000233482"/>
    </source>
</evidence>
<gene>
    <name evidence="1" type="ORF">CW686_03515</name>
</gene>
<evidence type="ECO:0000313" key="1">
    <source>
        <dbReference type="EMBL" id="PKE26750.1"/>
    </source>
</evidence>
<dbReference type="Proteomes" id="UP000233482">
    <property type="component" value="Unassembled WGS sequence"/>
</dbReference>
<proteinExistence type="predicted"/>
<keyword evidence="1" id="KW-0479">Metal-binding</keyword>
<keyword evidence="1" id="KW-0863">Zinc-finger</keyword>
<protein>
    <submittedName>
        <fullName evidence="1">Zinc-finger domain-containing protein</fullName>
    </submittedName>
</protein>
<dbReference type="InterPro" id="IPR019718">
    <property type="entry name" value="DUF2602"/>
</dbReference>
<dbReference type="AlphaFoldDB" id="A0A855GNR8"/>
<dbReference type="EMBL" id="PIXC01000005">
    <property type="protein sequence ID" value="PKE26750.1"/>
    <property type="molecule type" value="Genomic_DNA"/>
</dbReference>
<dbReference type="Pfam" id="PF10782">
    <property type="entry name" value="zf-C2HCIx2C"/>
    <property type="match status" value="1"/>
</dbReference>
<sequence length="73" mass="8708">MCKFVIISYEVELLNSDQQITLRTIDKLNDHYCSHCLLKEYHRKEYNKTFAHNYCIKKCTVGIEIKRLGNVLQ</sequence>